<keyword evidence="3" id="KW-1185">Reference proteome</keyword>
<dbReference type="RefSeq" id="WP_062253504.1">
    <property type="nucleotide sequence ID" value="NZ_CP014229.1"/>
</dbReference>
<gene>
    <name evidence="2" type="ORF">AXF13_11870</name>
</gene>
<feature type="signal peptide" evidence="1">
    <location>
        <begin position="1"/>
        <end position="25"/>
    </location>
</feature>
<name>A0A0X8JLU6_9BACT</name>
<dbReference type="EMBL" id="CP014229">
    <property type="protein sequence ID" value="AMD90763.1"/>
    <property type="molecule type" value="Genomic_DNA"/>
</dbReference>
<evidence type="ECO:0000313" key="3">
    <source>
        <dbReference type="Proteomes" id="UP000069241"/>
    </source>
</evidence>
<evidence type="ECO:0000256" key="1">
    <source>
        <dbReference type="SAM" id="SignalP"/>
    </source>
</evidence>
<dbReference type="KEGG" id="dfi:AXF13_11870"/>
<organism evidence="2 3">
    <name type="scientific">Desulfovibrio fairfieldensis</name>
    <dbReference type="NCBI Taxonomy" id="44742"/>
    <lineage>
        <taxon>Bacteria</taxon>
        <taxon>Pseudomonadati</taxon>
        <taxon>Thermodesulfobacteriota</taxon>
        <taxon>Desulfovibrionia</taxon>
        <taxon>Desulfovibrionales</taxon>
        <taxon>Desulfovibrionaceae</taxon>
        <taxon>Desulfovibrio</taxon>
    </lineage>
</organism>
<feature type="chain" id="PRO_5007067513" evidence="1">
    <location>
        <begin position="26"/>
        <end position="579"/>
    </location>
</feature>
<protein>
    <submittedName>
        <fullName evidence="2">Uncharacterized protein</fullName>
    </submittedName>
</protein>
<sequence>MRAAFVAIGLALLACLLPFGMHPLAAGPGALPQKTDVTALTCRDLDANGRPPLPPLWLDGYVSAQIDTDDVHLTWDAGRWRMETPPELSAQCRRTPDMALTEAWKTAMLHFRSPNEPGNIRDALNLGYATWKDARSLIRKKAARPEAIAAVQESLFAALLLWGDGHRAFKHGGGRPPDVAELRPMARELAALSARLPILALGEALYLVREWPVELAALTCRDTGGAAGRGRFFFMTGRWLSGWAAAWREREPNPAAEREKTDADATEPEAGSAFIDAYCARHPAVPVTRAWRDADDEIWRAAEVGKRSCADIFRYGHDAVGWLLWWDGYQSHPSTRLPAPETFVARSAAIRAFCAAHPRMPFSDAARKALAALPPSTTPPDPLPAPGIAAYADITENTAFHADAPQRYTGMAALTCREWAEAETAAKSVLPPKIWLDGYVSAQMNLDYAPVGLWSTKYFVAELPLILASQCRRTPDMTITEAWKTVKMYEKQDDKVYLGAPCSDLLRLNKKHGVDFTSLALWWDGWRGWLERGTYQEEPQEAVTDRGRALEAACKANPRKPLVQILTGLRGHAARPNAE</sequence>
<dbReference type="Proteomes" id="UP000069241">
    <property type="component" value="Chromosome"/>
</dbReference>
<dbReference type="PROSITE" id="PS51257">
    <property type="entry name" value="PROKAR_LIPOPROTEIN"/>
    <property type="match status" value="1"/>
</dbReference>
<proteinExistence type="predicted"/>
<keyword evidence="1" id="KW-0732">Signal</keyword>
<reference evidence="3" key="1">
    <citation type="submission" date="2016-02" db="EMBL/GenBank/DDBJ databases">
        <authorList>
            <person name="Holder M.E."/>
            <person name="Ajami N.J."/>
            <person name="Petrosino J.F."/>
        </authorList>
    </citation>
    <scope>NUCLEOTIDE SEQUENCE [LARGE SCALE GENOMIC DNA]</scope>
    <source>
        <strain evidence="3">CCUG 45958</strain>
    </source>
</reference>
<evidence type="ECO:0000313" key="2">
    <source>
        <dbReference type="EMBL" id="AMD90763.1"/>
    </source>
</evidence>
<dbReference type="AlphaFoldDB" id="A0A0X8JLU6"/>
<accession>A0A0X8JLU6</accession>